<dbReference type="AlphaFoldDB" id="A0A2G5SSC3"/>
<feature type="compositionally biased region" description="Polar residues" evidence="1">
    <location>
        <begin position="11"/>
        <end position="20"/>
    </location>
</feature>
<organism evidence="2 3">
    <name type="scientific">Caenorhabditis nigoni</name>
    <dbReference type="NCBI Taxonomy" id="1611254"/>
    <lineage>
        <taxon>Eukaryota</taxon>
        <taxon>Metazoa</taxon>
        <taxon>Ecdysozoa</taxon>
        <taxon>Nematoda</taxon>
        <taxon>Chromadorea</taxon>
        <taxon>Rhabditida</taxon>
        <taxon>Rhabditina</taxon>
        <taxon>Rhabditomorpha</taxon>
        <taxon>Rhabditoidea</taxon>
        <taxon>Rhabditidae</taxon>
        <taxon>Peloderinae</taxon>
        <taxon>Caenorhabditis</taxon>
    </lineage>
</organism>
<feature type="compositionally biased region" description="Basic and acidic residues" evidence="1">
    <location>
        <begin position="26"/>
        <end position="39"/>
    </location>
</feature>
<evidence type="ECO:0000256" key="1">
    <source>
        <dbReference type="SAM" id="MobiDB-lite"/>
    </source>
</evidence>
<protein>
    <submittedName>
        <fullName evidence="2">Uncharacterized protein</fullName>
    </submittedName>
</protein>
<feature type="region of interest" description="Disordered" evidence="1">
    <location>
        <begin position="115"/>
        <end position="137"/>
    </location>
</feature>
<evidence type="ECO:0000313" key="3">
    <source>
        <dbReference type="Proteomes" id="UP000230233"/>
    </source>
</evidence>
<sequence>MQGLKCRNYPKETTSPTQERATPPGKRNDDGRIFENRREMNWPKKKRSFKDFEEKVAKLQEGLKNQKDLLEEQRVLEAQSNQTIKDLSTALESWRNKRRWIPMLEKQLEYADRPISSWNAIPSSASSSGPRPQARSR</sequence>
<comment type="caution">
    <text evidence="2">The sequence shown here is derived from an EMBL/GenBank/DDBJ whole genome shotgun (WGS) entry which is preliminary data.</text>
</comment>
<feature type="compositionally biased region" description="Low complexity" evidence="1">
    <location>
        <begin position="116"/>
        <end position="137"/>
    </location>
</feature>
<accession>A0A2G5SSC3</accession>
<gene>
    <name evidence="2" type="primary">Cnig_chr_X.g23938</name>
    <name evidence="2" type="ORF">B9Z55_023938</name>
</gene>
<keyword evidence="3" id="KW-1185">Reference proteome</keyword>
<proteinExistence type="predicted"/>
<name>A0A2G5SSC3_9PELO</name>
<dbReference type="OrthoDB" id="10636570at2759"/>
<reference evidence="3" key="1">
    <citation type="submission" date="2017-10" db="EMBL/GenBank/DDBJ databases">
        <title>Rapid genome shrinkage in a self-fertile nematode reveals novel sperm competition proteins.</title>
        <authorList>
            <person name="Yin D."/>
            <person name="Schwarz E.M."/>
            <person name="Thomas C.G."/>
            <person name="Felde R.L."/>
            <person name="Korf I.F."/>
            <person name="Cutter A.D."/>
            <person name="Schartner C.M."/>
            <person name="Ralston E.J."/>
            <person name="Meyer B.J."/>
            <person name="Haag E.S."/>
        </authorList>
    </citation>
    <scope>NUCLEOTIDE SEQUENCE [LARGE SCALE GENOMIC DNA]</scope>
    <source>
        <strain evidence="3">JU1422</strain>
    </source>
</reference>
<dbReference type="EMBL" id="PDUG01000006">
    <property type="protein sequence ID" value="PIC17839.1"/>
    <property type="molecule type" value="Genomic_DNA"/>
</dbReference>
<feature type="region of interest" description="Disordered" evidence="1">
    <location>
        <begin position="1"/>
        <end position="39"/>
    </location>
</feature>
<dbReference type="Proteomes" id="UP000230233">
    <property type="component" value="Chromosome X"/>
</dbReference>
<evidence type="ECO:0000313" key="2">
    <source>
        <dbReference type="EMBL" id="PIC17839.1"/>
    </source>
</evidence>